<evidence type="ECO:0000313" key="1">
    <source>
        <dbReference type="EMBL" id="GLS89744.1"/>
    </source>
</evidence>
<dbReference type="Pfam" id="PF11869">
    <property type="entry name" value="DUF3389"/>
    <property type="match status" value="1"/>
</dbReference>
<dbReference type="InterPro" id="IPR021811">
    <property type="entry name" value="DUF3389"/>
</dbReference>
<dbReference type="RefSeq" id="WP_284202872.1">
    <property type="nucleotide sequence ID" value="NZ_BSPQ01000002.1"/>
</dbReference>
<dbReference type="EMBL" id="BSPQ01000002">
    <property type="protein sequence ID" value="GLS89744.1"/>
    <property type="molecule type" value="Genomic_DNA"/>
</dbReference>
<dbReference type="Proteomes" id="UP001157353">
    <property type="component" value="Unassembled WGS sequence"/>
</dbReference>
<gene>
    <name evidence="1" type="ORF">GCM10007916_08110</name>
</gene>
<keyword evidence="1" id="KW-0813">Transport</keyword>
<accession>A0ABQ6DX89</accession>
<evidence type="ECO:0000313" key="2">
    <source>
        <dbReference type="Proteomes" id="UP001157353"/>
    </source>
</evidence>
<keyword evidence="1" id="KW-0762">Sugar transport</keyword>
<name>A0ABQ6DX89_9GAMM</name>
<keyword evidence="2" id="KW-1185">Reference proteome</keyword>
<protein>
    <submittedName>
        <fullName evidence="1">PTS sugar transporter subunit IIA</fullName>
    </submittedName>
</protein>
<comment type="caution">
    <text evidence="1">The sequence shown here is derived from an EMBL/GenBank/DDBJ whole genome shotgun (WGS) entry which is preliminary data.</text>
</comment>
<sequence>MIITFSQGKVIANQREVMIKLEGDARITLQAQVDELELIGAANVITAVGSGLSWSLRLDDGEQLQNLSTETGIAIKHR</sequence>
<reference evidence="2" key="1">
    <citation type="journal article" date="2019" name="Int. J. Syst. Evol. Microbiol.">
        <title>The Global Catalogue of Microorganisms (GCM) 10K type strain sequencing project: providing services to taxonomists for standard genome sequencing and annotation.</title>
        <authorList>
            <consortium name="The Broad Institute Genomics Platform"/>
            <consortium name="The Broad Institute Genome Sequencing Center for Infectious Disease"/>
            <person name="Wu L."/>
            <person name="Ma J."/>
        </authorList>
    </citation>
    <scope>NUCLEOTIDE SEQUENCE [LARGE SCALE GENOMIC DNA]</scope>
    <source>
        <strain evidence="2">NBRC 103166</strain>
    </source>
</reference>
<organism evidence="1 2">
    <name type="scientific">Psychromonas marina</name>
    <dbReference type="NCBI Taxonomy" id="88364"/>
    <lineage>
        <taxon>Bacteria</taxon>
        <taxon>Pseudomonadati</taxon>
        <taxon>Pseudomonadota</taxon>
        <taxon>Gammaproteobacteria</taxon>
        <taxon>Alteromonadales</taxon>
        <taxon>Psychromonadaceae</taxon>
        <taxon>Psychromonas</taxon>
    </lineage>
</organism>
<proteinExistence type="predicted"/>